<name>A0ABZ2MGW1_9MICO</name>
<accession>A0ABZ2MGW1</accession>
<organism evidence="1 2">
    <name type="scientific">Janibacter alittae</name>
    <dbReference type="NCBI Taxonomy" id="3115209"/>
    <lineage>
        <taxon>Bacteria</taxon>
        <taxon>Bacillati</taxon>
        <taxon>Actinomycetota</taxon>
        <taxon>Actinomycetes</taxon>
        <taxon>Micrococcales</taxon>
        <taxon>Intrasporangiaceae</taxon>
        <taxon>Janibacter</taxon>
    </lineage>
</organism>
<evidence type="ECO:0000313" key="2">
    <source>
        <dbReference type="Proteomes" id="UP001382727"/>
    </source>
</evidence>
<keyword evidence="2" id="KW-1185">Reference proteome</keyword>
<dbReference type="RefSeq" id="WP_338749173.1">
    <property type="nucleotide sequence ID" value="NZ_CP144913.1"/>
</dbReference>
<evidence type="ECO:0000313" key="1">
    <source>
        <dbReference type="EMBL" id="WXB76316.1"/>
    </source>
</evidence>
<protein>
    <submittedName>
        <fullName evidence="1">Uncharacterized protein</fullName>
    </submittedName>
</protein>
<proteinExistence type="predicted"/>
<sequence length="59" mass="7093">MAYGLGGSGHWVRTRTEKDAKTFMAEKELERERRRDSVERSEDLVRRIGEWWRALRRDG</sequence>
<dbReference type="EMBL" id="CP144913">
    <property type="protein sequence ID" value="WXB76316.1"/>
    <property type="molecule type" value="Genomic_DNA"/>
</dbReference>
<gene>
    <name evidence="1" type="ORF">V1351_15445</name>
</gene>
<reference evidence="1 2" key="1">
    <citation type="submission" date="2024-02" db="EMBL/GenBank/DDBJ databases">
        <title>Janibacter sp. nov., isolated from gut of marine sandworm.</title>
        <authorList>
            <person name="Kim B."/>
            <person name="Jun M.O."/>
            <person name="Shin N.-R."/>
        </authorList>
    </citation>
    <scope>NUCLEOTIDE SEQUENCE [LARGE SCALE GENOMIC DNA]</scope>
    <source>
        <strain evidence="1 2">A1S7</strain>
    </source>
</reference>
<dbReference type="Proteomes" id="UP001382727">
    <property type="component" value="Chromosome"/>
</dbReference>